<dbReference type="SUPFAM" id="SSF116907">
    <property type="entry name" value="Hook domain"/>
    <property type="match status" value="1"/>
</dbReference>
<dbReference type="Gene3D" id="1.10.418.10">
    <property type="entry name" value="Calponin-like domain"/>
    <property type="match status" value="1"/>
</dbReference>
<dbReference type="PROSITE" id="PS50021">
    <property type="entry name" value="CH"/>
    <property type="match status" value="1"/>
</dbReference>
<dbReference type="Proteomes" id="UP000001554">
    <property type="component" value="Chromosome 15"/>
</dbReference>
<protein>
    <submittedName>
        <fullName evidence="11">Protein Hook homolog isoform X1</fullName>
    </submittedName>
</protein>
<dbReference type="GO" id="GO:0005737">
    <property type="term" value="C:cytoplasm"/>
    <property type="evidence" value="ECO:0000318"/>
    <property type="project" value="GO_Central"/>
</dbReference>
<name>A0A9J7MI26_BRAFL</name>
<gene>
    <name evidence="11" type="primary">LOC118432527</name>
</gene>
<proteinExistence type="inferred from homology"/>
<dbReference type="AlphaFoldDB" id="A0A9J7MI26"/>
<keyword evidence="6" id="KW-0206">Cytoskeleton</keyword>
<dbReference type="OrthoDB" id="49395at2759"/>
<keyword evidence="10" id="KW-1185">Reference proteome</keyword>
<feature type="region of interest" description="Disordered" evidence="8">
    <location>
        <begin position="689"/>
        <end position="729"/>
    </location>
</feature>
<dbReference type="PANTHER" id="PTHR18947">
    <property type="entry name" value="HOOK PROTEINS"/>
    <property type="match status" value="1"/>
</dbReference>
<dbReference type="FunFam" id="1.10.418.10:FF:000024">
    <property type="entry name" value="Hook homolog 3 (Drosophila)"/>
    <property type="match status" value="1"/>
</dbReference>
<dbReference type="Pfam" id="PF19047">
    <property type="entry name" value="HOOK_N"/>
    <property type="match status" value="1"/>
</dbReference>
<sequence>MDKTELCECLVQWLQTFNLNAPHKTVEDLGDGVAMSEALCQIAPDYFSESWFGKIKQDAGENWRLRMSNLKKVLTGVLDYYSEVLGQQINDFTLPDVTSIAENYDVEEMGRLLQLILGCAVNCDRKQEYIQNIMGMEEAVQHAVMNAIQELMNKEAPASPGVLPEVEKQLRDTMEELNEVRAAKEEIAQRCHELDMQVQQLMEENTLMKVEKDELSDKVNQVDGYEDTSFIETILSDASTPAGRRYIQLTHQVEQLQEETYRLETGRDEYRLKCEEMEKEILDLAGKNEELMALAAETQLLKDEMDILRQSAEKTSKYEQTIETYKKKLEDLADLRRTVKILEEKNTGYMQQTVELEEELRKANTLRSQLDMYKKQVQELHGKVSEETKRADKAEFELKRSTEKLDTVQKEKQRIVNERDTLKETNEELHCMQLQQGSLAGIGSNVESPVGSPIPEVVPPEIKEKLIRLQHENKMLKLKAEGSDDERLAVSQAMLDDAQARTNELETENRLANQRILELQGQLEDMQTEQEEVGSPAKDQDEFSVALRKKLEEHMEKLKDADSQLQKKKEYIDNLEPKVSSSAEKIQQLQEMLNKKDDDMKAMEERYKRYLEKAKSVIRTLDPKQNQSSTPEVQALKNQLTEKERLIDHLERDHEKAKLTREQEEKLIVSAWYNMGAQLHRKAVEGRLANGGPMQGGQSFLARQRQATSRRTTVSTTHPGHARSVNFVN</sequence>
<dbReference type="GO" id="GO:0031122">
    <property type="term" value="P:cytoplasmic microtubule organization"/>
    <property type="evidence" value="ECO:0000318"/>
    <property type="project" value="GO_Central"/>
</dbReference>
<evidence type="ECO:0000256" key="3">
    <source>
        <dbReference type="ARBA" id="ARBA00022490"/>
    </source>
</evidence>
<feature type="coiled-coil region" evidence="7">
    <location>
        <begin position="163"/>
        <end position="218"/>
    </location>
</feature>
<dbReference type="GO" id="GO:0010256">
    <property type="term" value="P:endomembrane system organization"/>
    <property type="evidence" value="ECO:0007669"/>
    <property type="project" value="UniProtKB-ARBA"/>
</dbReference>
<dbReference type="GO" id="GO:0005874">
    <property type="term" value="C:microtubule"/>
    <property type="evidence" value="ECO:0007669"/>
    <property type="project" value="UniProtKB-KW"/>
</dbReference>
<dbReference type="InterPro" id="IPR001715">
    <property type="entry name" value="CH_dom"/>
</dbReference>
<feature type="coiled-coil region" evidence="7">
    <location>
        <begin position="267"/>
        <end position="435"/>
    </location>
</feature>
<keyword evidence="4" id="KW-0493">Microtubule</keyword>
<evidence type="ECO:0000313" key="11">
    <source>
        <dbReference type="RefSeq" id="XP_035700031.1"/>
    </source>
</evidence>
<evidence type="ECO:0000256" key="2">
    <source>
        <dbReference type="ARBA" id="ARBA00006946"/>
    </source>
</evidence>
<evidence type="ECO:0000256" key="8">
    <source>
        <dbReference type="SAM" id="MobiDB-lite"/>
    </source>
</evidence>
<keyword evidence="5 7" id="KW-0175">Coiled coil</keyword>
<dbReference type="GO" id="GO:0051959">
    <property type="term" value="F:dynein light intermediate chain binding"/>
    <property type="evidence" value="ECO:0000318"/>
    <property type="project" value="GO_Central"/>
</dbReference>
<evidence type="ECO:0000256" key="4">
    <source>
        <dbReference type="ARBA" id="ARBA00022701"/>
    </source>
</evidence>
<evidence type="ECO:0000256" key="6">
    <source>
        <dbReference type="ARBA" id="ARBA00023212"/>
    </source>
</evidence>
<dbReference type="InterPro" id="IPR043936">
    <property type="entry name" value="HOOK_N"/>
</dbReference>
<feature type="compositionally biased region" description="Low complexity" evidence="8">
    <location>
        <begin position="702"/>
        <end position="717"/>
    </location>
</feature>
<dbReference type="GO" id="GO:0008017">
    <property type="term" value="F:microtubule binding"/>
    <property type="evidence" value="ECO:0000318"/>
    <property type="project" value="GO_Central"/>
</dbReference>
<evidence type="ECO:0000313" key="10">
    <source>
        <dbReference type="Proteomes" id="UP000001554"/>
    </source>
</evidence>
<dbReference type="InterPro" id="IPR008636">
    <property type="entry name" value="Hook_C"/>
</dbReference>
<evidence type="ECO:0000256" key="1">
    <source>
        <dbReference type="ARBA" id="ARBA00004245"/>
    </source>
</evidence>
<dbReference type="RefSeq" id="XP_035700031.1">
    <property type="nucleotide sequence ID" value="XM_035844138.1"/>
</dbReference>
<dbReference type="CDD" id="cd22222">
    <property type="entry name" value="HkD_Hook"/>
    <property type="match status" value="1"/>
</dbReference>
<reference evidence="10" key="1">
    <citation type="journal article" date="2020" name="Nat. Ecol. Evol.">
        <title>Deeply conserved synteny resolves early events in vertebrate evolution.</title>
        <authorList>
            <person name="Simakov O."/>
            <person name="Marletaz F."/>
            <person name="Yue J.X."/>
            <person name="O'Connell B."/>
            <person name="Jenkins J."/>
            <person name="Brandt A."/>
            <person name="Calef R."/>
            <person name="Tung C.H."/>
            <person name="Huang T.K."/>
            <person name="Schmutz J."/>
            <person name="Satoh N."/>
            <person name="Yu J.K."/>
            <person name="Putnam N.H."/>
            <person name="Green R.E."/>
            <person name="Rokhsar D.S."/>
        </authorList>
    </citation>
    <scope>NUCLEOTIDE SEQUENCE [LARGE SCALE GENOMIC DNA]</scope>
    <source>
        <strain evidence="10">S238N-H82</strain>
    </source>
</reference>
<dbReference type="PANTHER" id="PTHR18947:SF39">
    <property type="entry name" value="PROTEIN HOOK"/>
    <property type="match status" value="1"/>
</dbReference>
<evidence type="ECO:0000259" key="9">
    <source>
        <dbReference type="PROSITE" id="PS50021"/>
    </source>
</evidence>
<dbReference type="KEGG" id="bfo:118432527"/>
<keyword evidence="3" id="KW-0963">Cytoplasm</keyword>
<organism evidence="10 11">
    <name type="scientific">Branchiostoma floridae</name>
    <name type="common">Florida lancelet</name>
    <name type="synonym">Amphioxus</name>
    <dbReference type="NCBI Taxonomy" id="7739"/>
    <lineage>
        <taxon>Eukaryota</taxon>
        <taxon>Metazoa</taxon>
        <taxon>Chordata</taxon>
        <taxon>Cephalochordata</taxon>
        <taxon>Leptocardii</taxon>
        <taxon>Amphioxiformes</taxon>
        <taxon>Branchiostomatidae</taxon>
        <taxon>Branchiostoma</taxon>
    </lineage>
</organism>
<feature type="domain" description="Calponin-homology (CH)" evidence="9">
    <location>
        <begin position="4"/>
        <end position="120"/>
    </location>
</feature>
<dbReference type="GeneID" id="118432527"/>
<dbReference type="InterPro" id="IPR036872">
    <property type="entry name" value="CH_dom_sf"/>
</dbReference>
<comment type="subcellular location">
    <subcellularLocation>
        <location evidence="1">Cytoplasm</location>
        <location evidence="1">Cytoskeleton</location>
    </subcellularLocation>
</comment>
<accession>A0A9J7MI26</accession>
<evidence type="ECO:0000256" key="7">
    <source>
        <dbReference type="SAM" id="Coils"/>
    </source>
</evidence>
<feature type="coiled-coil region" evidence="7">
    <location>
        <begin position="488"/>
        <end position="667"/>
    </location>
</feature>
<dbReference type="Pfam" id="PF05622">
    <property type="entry name" value="HOOK"/>
    <property type="match status" value="1"/>
</dbReference>
<dbReference type="GO" id="GO:0005813">
    <property type="term" value="C:centrosome"/>
    <property type="evidence" value="ECO:0000318"/>
    <property type="project" value="GO_Central"/>
</dbReference>
<evidence type="ECO:0000256" key="5">
    <source>
        <dbReference type="ARBA" id="ARBA00023054"/>
    </source>
</evidence>
<dbReference type="OMA" id="DAKYRKC"/>
<reference evidence="11" key="2">
    <citation type="submission" date="2025-08" db="UniProtKB">
        <authorList>
            <consortium name="RefSeq"/>
        </authorList>
    </citation>
    <scope>IDENTIFICATION</scope>
    <source>
        <strain evidence="11">S238N-H82</strain>
        <tissue evidence="11">Testes</tissue>
    </source>
</reference>
<comment type="similarity">
    <text evidence="2">Belongs to the hook family.</text>
</comment>
<dbReference type="GO" id="GO:0030705">
    <property type="term" value="P:cytoskeleton-dependent intracellular transport"/>
    <property type="evidence" value="ECO:0000318"/>
    <property type="project" value="GO_Central"/>
</dbReference>